<organism evidence="1 2">
    <name type="scientific">Caballeronia choica</name>
    <dbReference type="NCBI Taxonomy" id="326476"/>
    <lineage>
        <taxon>Bacteria</taxon>
        <taxon>Pseudomonadati</taxon>
        <taxon>Pseudomonadota</taxon>
        <taxon>Betaproteobacteria</taxon>
        <taxon>Burkholderiales</taxon>
        <taxon>Burkholderiaceae</taxon>
        <taxon>Caballeronia</taxon>
    </lineage>
</organism>
<sequence length="341" mass="38088">MGILSWFARGKRDRESEARVDARVTDALARIIRLDPQLRLVEKYEARMGVVLATCIGYVESLVMALPEPRGASAQAWSSDPFIHAFFATPGDVASVLSRSAELRACFEQNPDLAHVHAVLSMAMYERRVLGVAWVGEHARPDVAQTTVSFNDHRIRICARTDGELREEIVLRAVDQLVLNGMQGVANDASKREVLEEERALLKARLQLLERQGAGMRAMIGSDEAPDVGEVARLQARIEENSQNLASLGLPMDLLDRKFEHVRVVLAAPEAHLHVEVKRLRLDRMNVVMEPTSTQPGDEIEFRLARIPGSSPETRTFSLVRVARTDLLPERTMLHQAARLI</sequence>
<keyword evidence="2" id="KW-1185">Reference proteome</keyword>
<dbReference type="EMBL" id="FCON02000194">
    <property type="protein sequence ID" value="SAL85594.1"/>
    <property type="molecule type" value="Genomic_DNA"/>
</dbReference>
<proteinExistence type="predicted"/>
<dbReference type="Proteomes" id="UP000054770">
    <property type="component" value="Unassembled WGS sequence"/>
</dbReference>
<dbReference type="RefSeq" id="WP_087649537.1">
    <property type="nucleotide sequence ID" value="NZ_FCON02000194.1"/>
</dbReference>
<name>A0A158KWV8_9BURK</name>
<dbReference type="OrthoDB" id="8557243at2"/>
<comment type="caution">
    <text evidence="1">The sequence shown here is derived from an EMBL/GenBank/DDBJ whole genome shotgun (WGS) entry which is preliminary data.</text>
</comment>
<gene>
    <name evidence="1" type="ORF">AWB68_07734</name>
</gene>
<dbReference type="AlphaFoldDB" id="A0A158KWV8"/>
<evidence type="ECO:0000313" key="2">
    <source>
        <dbReference type="Proteomes" id="UP000054770"/>
    </source>
</evidence>
<evidence type="ECO:0000313" key="1">
    <source>
        <dbReference type="EMBL" id="SAL85594.1"/>
    </source>
</evidence>
<reference evidence="1" key="1">
    <citation type="submission" date="2016-01" db="EMBL/GenBank/DDBJ databases">
        <authorList>
            <person name="Peeters C."/>
        </authorList>
    </citation>
    <scope>NUCLEOTIDE SEQUENCE [LARGE SCALE GENOMIC DNA]</scope>
    <source>
        <strain evidence="1">LMG 22940</strain>
    </source>
</reference>
<accession>A0A158KWV8</accession>
<protein>
    <submittedName>
        <fullName evidence="1">Uncharacterized protein</fullName>
    </submittedName>
</protein>